<dbReference type="Pfam" id="PF12770">
    <property type="entry name" value="CHAT"/>
    <property type="match status" value="1"/>
</dbReference>
<evidence type="ECO:0000313" key="2">
    <source>
        <dbReference type="EMBL" id="PYH47503.1"/>
    </source>
</evidence>
<dbReference type="InterPro" id="IPR011990">
    <property type="entry name" value="TPR-like_helical_dom_sf"/>
</dbReference>
<dbReference type="Proteomes" id="UP000248349">
    <property type="component" value="Unassembled WGS sequence"/>
</dbReference>
<dbReference type="RefSeq" id="XP_025433485.1">
    <property type="nucleotide sequence ID" value="XM_025578872.1"/>
</dbReference>
<keyword evidence="3" id="KW-1185">Reference proteome</keyword>
<accession>A0A318ZT09</accession>
<organism evidence="2 3">
    <name type="scientific">Aspergillus saccharolyticus JOP 1030-1</name>
    <dbReference type="NCBI Taxonomy" id="1450539"/>
    <lineage>
        <taxon>Eukaryota</taxon>
        <taxon>Fungi</taxon>
        <taxon>Dikarya</taxon>
        <taxon>Ascomycota</taxon>
        <taxon>Pezizomycotina</taxon>
        <taxon>Eurotiomycetes</taxon>
        <taxon>Eurotiomycetidae</taxon>
        <taxon>Eurotiales</taxon>
        <taxon>Aspergillaceae</taxon>
        <taxon>Aspergillus</taxon>
        <taxon>Aspergillus subgen. Circumdati</taxon>
    </lineage>
</organism>
<name>A0A318ZT09_9EURO</name>
<dbReference type="GeneID" id="37080101"/>
<gene>
    <name evidence="2" type="ORF">BP01DRAFT_410331</name>
</gene>
<dbReference type="EMBL" id="KZ821224">
    <property type="protein sequence ID" value="PYH47503.1"/>
    <property type="molecule type" value="Genomic_DNA"/>
</dbReference>
<dbReference type="InterPro" id="IPR024983">
    <property type="entry name" value="CHAT_dom"/>
</dbReference>
<evidence type="ECO:0000313" key="3">
    <source>
        <dbReference type="Proteomes" id="UP000248349"/>
    </source>
</evidence>
<dbReference type="STRING" id="1450539.A0A318ZT09"/>
<evidence type="ECO:0000259" key="1">
    <source>
        <dbReference type="Pfam" id="PF12770"/>
    </source>
</evidence>
<feature type="domain" description="CHAT" evidence="1">
    <location>
        <begin position="618"/>
        <end position="933"/>
    </location>
</feature>
<protein>
    <recommendedName>
        <fullName evidence="1">CHAT domain-containing protein</fullName>
    </recommendedName>
</protein>
<reference evidence="2 3" key="1">
    <citation type="submission" date="2016-12" db="EMBL/GenBank/DDBJ databases">
        <title>The genomes of Aspergillus section Nigri reveals drivers in fungal speciation.</title>
        <authorList>
            <consortium name="DOE Joint Genome Institute"/>
            <person name="Vesth T.C."/>
            <person name="Nybo J."/>
            <person name="Theobald S."/>
            <person name="Brandl J."/>
            <person name="Frisvad J.C."/>
            <person name="Nielsen K.F."/>
            <person name="Lyhne E.K."/>
            <person name="Kogle M.E."/>
            <person name="Kuo A."/>
            <person name="Riley R."/>
            <person name="Clum A."/>
            <person name="Nolan M."/>
            <person name="Lipzen A."/>
            <person name="Salamov A."/>
            <person name="Henrissat B."/>
            <person name="Wiebenga A."/>
            <person name="De Vries R.P."/>
            <person name="Grigoriev I.V."/>
            <person name="Mortensen U.H."/>
            <person name="Andersen M.R."/>
            <person name="Baker S.E."/>
        </authorList>
    </citation>
    <scope>NUCLEOTIDE SEQUENCE [LARGE SCALE GENOMIC DNA]</scope>
    <source>
        <strain evidence="2 3">JOP 1030-1</strain>
    </source>
</reference>
<dbReference type="Gene3D" id="1.25.40.10">
    <property type="entry name" value="Tetratricopeptide repeat domain"/>
    <property type="match status" value="1"/>
</dbReference>
<proteinExistence type="predicted"/>
<sequence>MFNRTGDLEVLNNAIELQEQATQITQDEDVPILHMLEFLGAMFASRFQRTGSIGDLNRAIELTRLKVDSDLGSSTTLLGNFGAMLGERFSRTGSADDLGSALTYLTEASKKEFQIGQIDISTLINLGMNLGRRFEQTGSREDLDRAIGAFSSAVDLFPEDRSERPLAQASLGTWLCTRYESTGSMEDLNRSIELLSSAVDAGPQASYQVDVGGRAHLGNALGRRFERTGSLSDLDRAIEVFQQALDYLPLEDPSRRAACLGDLATWLGRRTGSIDDLNLAIEKLTLAVKTITPGDPDENANYANLGTWLTKRFQVVGSIDDLNRAIDYFGLAVQKIPRQHLHYCQLSFEFGRALLLRYRVTESAVDHDRALNSFQNGWMCRNASPYNRLLSAHCARQILTASEKWQEASELMQGAMELLPNISPRTLQHSDKQYRLAEFSGSASTAAAICLHAGKEPYHALKLLDLGRDIIAGLLMEMRGDISDLEQQHPTLARDFLSLRDILDSPRGRIGDFPSVRGVQNLESEARHLREADERMKTLIETIRAQPQFHNFLLPPTAGEMIAAADPDPMVVINVSGRCDAFLIDRNQIRVLNLPLLRQGEVSEWVVRLRSSPSSIAPLLEWLWDTIAHPVLEALGFTDPVSDGHWPRVWWIPTGLLGSLPLHAAGYHQKRSGETVLDRVMSSYASSVKALIYSRQRHRSLPSGHLSDHAVLAAMRQTPGLPVNGVLPFAAHEVEMLENLCPSLHLAPVRPTLRKADVLASLKQCKLFHFAGHGHSDPVDPSRSHLLLTDWDTDPLTVGDLRDSKLQENPPFLAYLSACSTGMNRVNQLTDEGIHLISAFQLAGFRHVVGTLWEVSDQHCVSVAKVLYETLRDEGMTDIAVVRGLHNAVKALRDADLGPVRDSRDAEPLDEDGGPKQENNFATYYWVPYIHFGI</sequence>
<dbReference type="OrthoDB" id="9991317at2759"/>
<dbReference type="AlphaFoldDB" id="A0A318ZT09"/>
<dbReference type="SUPFAM" id="SSF81901">
    <property type="entry name" value="HCP-like"/>
    <property type="match status" value="1"/>
</dbReference>